<dbReference type="HOGENOM" id="CLU_2913399_0_0_5"/>
<dbReference type="AlphaFoldDB" id="M4ZE54"/>
<protein>
    <submittedName>
        <fullName evidence="1">Uncharacterized protein</fullName>
    </submittedName>
</protein>
<reference evidence="1 2" key="1">
    <citation type="journal article" date="2013" name="Appl. Environ. Microbiol.">
        <title>Genome analysis suggests that the soil oligotrophic bacterium Agromonas oligotrophica (Bradyrhizobium oligotrophicum) is a nitrogen-fixing symbiont of Aeschynomene indica.</title>
        <authorList>
            <person name="Okubo T."/>
            <person name="Fukushima S."/>
            <person name="Itakura M."/>
            <person name="Oshima K."/>
            <person name="Longtonglang A."/>
            <person name="Teaumroong N."/>
            <person name="Mitsui H."/>
            <person name="Hattori M."/>
            <person name="Hattori R."/>
            <person name="Hattori T."/>
            <person name="Minamisawa K."/>
        </authorList>
    </citation>
    <scope>NUCLEOTIDE SEQUENCE [LARGE SCALE GENOMIC DNA]</scope>
    <source>
        <strain evidence="1 2">S58</strain>
    </source>
</reference>
<name>M4ZE54_9BRAD</name>
<accession>M4ZE54</accession>
<dbReference type="KEGG" id="aol:S58_60680"/>
<dbReference type="EMBL" id="AP012603">
    <property type="protein sequence ID" value="BAM92044.1"/>
    <property type="molecule type" value="Genomic_DNA"/>
</dbReference>
<dbReference type="PATRIC" id="fig|1245469.3.peg.6201"/>
<sequence length="61" mass="6673">MPSFLAVRGRQLASSPLALLNMGAKAAEQERRLLYEQQFVTIAPTTDAFAKVCPRIAQAPQ</sequence>
<evidence type="ECO:0000313" key="1">
    <source>
        <dbReference type="EMBL" id="BAM92044.1"/>
    </source>
</evidence>
<gene>
    <name evidence="1" type="ORF">S58_60680</name>
</gene>
<keyword evidence="2" id="KW-1185">Reference proteome</keyword>
<evidence type="ECO:0000313" key="2">
    <source>
        <dbReference type="Proteomes" id="UP000011841"/>
    </source>
</evidence>
<proteinExistence type="predicted"/>
<organism evidence="1 2">
    <name type="scientific">Bradyrhizobium oligotrophicum S58</name>
    <dbReference type="NCBI Taxonomy" id="1245469"/>
    <lineage>
        <taxon>Bacteria</taxon>
        <taxon>Pseudomonadati</taxon>
        <taxon>Pseudomonadota</taxon>
        <taxon>Alphaproteobacteria</taxon>
        <taxon>Hyphomicrobiales</taxon>
        <taxon>Nitrobacteraceae</taxon>
        <taxon>Bradyrhizobium</taxon>
    </lineage>
</organism>
<dbReference type="RefSeq" id="WP_015669129.1">
    <property type="nucleotide sequence ID" value="NC_020453.1"/>
</dbReference>
<dbReference type="GeneID" id="301819776"/>
<dbReference type="Proteomes" id="UP000011841">
    <property type="component" value="Chromosome"/>
</dbReference>